<accession>A0ABR1MAG9</accession>
<gene>
    <name evidence="2" type="ORF">J3D65DRAFT_655095</name>
</gene>
<dbReference type="RefSeq" id="XP_066660104.1">
    <property type="nucleotide sequence ID" value="XM_066802487.1"/>
</dbReference>
<sequence>MTSNSPAYQQLQSLWLLLHARSDDVRKAGPLVLKAHLYFCPPGPDYLSPVGNRIDPEALALDNSGGHYGRKIEAERAPAQAASSKYVIPAKRANRFDEEHPVRKRARNASDVPLRDEQESQAKKRARQDSHVTPPDQQNADDMTISTENLSLRGGADPHRPLQNPFFPRDISPPSTTVTYHAKFTINHAGGGECYTVIVPLQGDSLELDKFMPPGTMEYMYEFTAWKHSILGRAAPHVSWDDFCNIRRFTSVLD</sequence>
<evidence type="ECO:0000313" key="3">
    <source>
        <dbReference type="Proteomes" id="UP001360953"/>
    </source>
</evidence>
<comment type="caution">
    <text evidence="2">The sequence shown here is derived from an EMBL/GenBank/DDBJ whole genome shotgun (WGS) entry which is preliminary data.</text>
</comment>
<proteinExistence type="predicted"/>
<dbReference type="Proteomes" id="UP001360953">
    <property type="component" value="Unassembled WGS sequence"/>
</dbReference>
<reference evidence="2 3" key="1">
    <citation type="submission" date="2024-04" db="EMBL/GenBank/DDBJ databases">
        <title>Phyllosticta paracitricarpa is synonymous to the EU quarantine fungus P. citricarpa based on phylogenomic analyses.</title>
        <authorList>
            <consortium name="Lawrence Berkeley National Laboratory"/>
            <person name="Van ingen-buijs V.A."/>
            <person name="Van westerhoven A.C."/>
            <person name="Haridas S."/>
            <person name="Skiadas P."/>
            <person name="Martin F."/>
            <person name="Groenewald J.Z."/>
            <person name="Crous P.W."/>
            <person name="Seidl M.F."/>
        </authorList>
    </citation>
    <scope>NUCLEOTIDE SEQUENCE [LARGE SCALE GENOMIC DNA]</scope>
    <source>
        <strain evidence="2 3">CPC 17464</strain>
    </source>
</reference>
<dbReference type="GeneID" id="92035393"/>
<name>A0ABR1MAG9_9PEZI</name>
<organism evidence="2 3">
    <name type="scientific">Phyllosticta citribraziliensis</name>
    <dbReference type="NCBI Taxonomy" id="989973"/>
    <lineage>
        <taxon>Eukaryota</taxon>
        <taxon>Fungi</taxon>
        <taxon>Dikarya</taxon>
        <taxon>Ascomycota</taxon>
        <taxon>Pezizomycotina</taxon>
        <taxon>Dothideomycetes</taxon>
        <taxon>Dothideomycetes incertae sedis</taxon>
        <taxon>Botryosphaeriales</taxon>
        <taxon>Phyllostictaceae</taxon>
        <taxon>Phyllosticta</taxon>
    </lineage>
</organism>
<dbReference type="EMBL" id="JBBPEH010000001">
    <property type="protein sequence ID" value="KAK7544869.1"/>
    <property type="molecule type" value="Genomic_DNA"/>
</dbReference>
<protein>
    <submittedName>
        <fullName evidence="2">Uncharacterized protein</fullName>
    </submittedName>
</protein>
<keyword evidence="3" id="KW-1185">Reference proteome</keyword>
<feature type="region of interest" description="Disordered" evidence="1">
    <location>
        <begin position="74"/>
        <end position="171"/>
    </location>
</feature>
<feature type="compositionally biased region" description="Polar residues" evidence="1">
    <location>
        <begin position="135"/>
        <end position="150"/>
    </location>
</feature>
<evidence type="ECO:0000256" key="1">
    <source>
        <dbReference type="SAM" id="MobiDB-lite"/>
    </source>
</evidence>
<feature type="compositionally biased region" description="Basic and acidic residues" evidence="1">
    <location>
        <begin position="113"/>
        <end position="130"/>
    </location>
</feature>
<evidence type="ECO:0000313" key="2">
    <source>
        <dbReference type="EMBL" id="KAK7544869.1"/>
    </source>
</evidence>